<evidence type="ECO:0000313" key="2">
    <source>
        <dbReference type="WBParaSite" id="PSU_v2.g10009.t1"/>
    </source>
</evidence>
<dbReference type="WBParaSite" id="PSU_v2.g10009.t1">
    <property type="protein sequence ID" value="PSU_v2.g10009.t1"/>
    <property type="gene ID" value="PSU_v2.g10009"/>
</dbReference>
<accession>A0A914XW50</accession>
<sequence>MKYLSQQLENKDSRERKEKNPLDFEQFGKYVSEAARKGSVTAQNHMKIWNNMNDASKAFKKNDFNGLVASLSKAIQINPLIVDIPSLYESKIEERIKTHSNELDTIICYIQMKSEKLCLSKLITDSFKKFPTNEYLTEVMCYNIVNVASPKDALKYINDVLKLHPASLHLLFCRVRICCMHILKTKEVLQASDEFLAIAPKDHPNVPACYYSKAEYHISTEDDLNFIKCFEAGVSAEKKQLPCFLPYNFEGRSLLEMAYGCIKSKLSIGKKSEGWLF</sequence>
<proteinExistence type="predicted"/>
<name>A0A914XW50_9BILA</name>
<dbReference type="AlphaFoldDB" id="A0A914XW50"/>
<keyword evidence="1" id="KW-1185">Reference proteome</keyword>
<reference evidence="2" key="1">
    <citation type="submission" date="2022-11" db="UniProtKB">
        <authorList>
            <consortium name="WormBaseParasite"/>
        </authorList>
    </citation>
    <scope>IDENTIFICATION</scope>
</reference>
<protein>
    <submittedName>
        <fullName evidence="2">Uncharacterized protein</fullName>
    </submittedName>
</protein>
<evidence type="ECO:0000313" key="1">
    <source>
        <dbReference type="Proteomes" id="UP000887577"/>
    </source>
</evidence>
<organism evidence="1 2">
    <name type="scientific">Panagrolaimus superbus</name>
    <dbReference type="NCBI Taxonomy" id="310955"/>
    <lineage>
        <taxon>Eukaryota</taxon>
        <taxon>Metazoa</taxon>
        <taxon>Ecdysozoa</taxon>
        <taxon>Nematoda</taxon>
        <taxon>Chromadorea</taxon>
        <taxon>Rhabditida</taxon>
        <taxon>Tylenchina</taxon>
        <taxon>Panagrolaimomorpha</taxon>
        <taxon>Panagrolaimoidea</taxon>
        <taxon>Panagrolaimidae</taxon>
        <taxon>Panagrolaimus</taxon>
    </lineage>
</organism>
<dbReference type="Proteomes" id="UP000887577">
    <property type="component" value="Unplaced"/>
</dbReference>